<protein>
    <submittedName>
        <fullName evidence="2">Uncharacterized protein</fullName>
    </submittedName>
</protein>
<dbReference type="Proteomes" id="UP001167831">
    <property type="component" value="Unassembled WGS sequence"/>
</dbReference>
<accession>A0AAW7JII6</accession>
<gene>
    <name evidence="1" type="ORF">QVN81_10070</name>
    <name evidence="2" type="ORF">QVN84_04205</name>
</gene>
<reference evidence="2" key="1">
    <citation type="submission" date="2023-06" db="EMBL/GenBank/DDBJ databases">
        <authorList>
            <person name="Zeman M."/>
            <person name="Kubasova T."/>
            <person name="Jahodarova E."/>
            <person name="Nykrynova M."/>
            <person name="Rychlik I."/>
        </authorList>
    </citation>
    <scope>NUCLEOTIDE SEQUENCE</scope>
    <source>
        <strain evidence="2">ET15</strain>
        <strain evidence="1">ET37</strain>
    </source>
</reference>
<dbReference type="AlphaFoldDB" id="A0AAW7JII6"/>
<evidence type="ECO:0000313" key="3">
    <source>
        <dbReference type="Proteomes" id="UP001167831"/>
    </source>
</evidence>
<dbReference type="EMBL" id="JAUEIE010000011">
    <property type="protein sequence ID" value="MDN0023364.1"/>
    <property type="molecule type" value="Genomic_DNA"/>
</dbReference>
<evidence type="ECO:0000313" key="4">
    <source>
        <dbReference type="Proteomes" id="UP001168478"/>
    </source>
</evidence>
<name>A0AAW7JII6_9BACT</name>
<proteinExistence type="predicted"/>
<organism evidence="2 4">
    <name type="scientific">Leyella lascolaii</name>
    <dbReference type="NCBI Taxonomy" id="1776379"/>
    <lineage>
        <taxon>Bacteria</taxon>
        <taxon>Pseudomonadati</taxon>
        <taxon>Bacteroidota</taxon>
        <taxon>Bacteroidia</taxon>
        <taxon>Bacteroidales</taxon>
        <taxon>Prevotellaceae</taxon>
        <taxon>Leyella</taxon>
    </lineage>
</organism>
<comment type="caution">
    <text evidence="2">The sequence shown here is derived from an EMBL/GenBank/DDBJ whole genome shotgun (WGS) entry which is preliminary data.</text>
</comment>
<evidence type="ECO:0000313" key="2">
    <source>
        <dbReference type="EMBL" id="MDN0024727.1"/>
    </source>
</evidence>
<dbReference type="EMBL" id="JAUEIF010000002">
    <property type="protein sequence ID" value="MDN0024727.1"/>
    <property type="molecule type" value="Genomic_DNA"/>
</dbReference>
<evidence type="ECO:0000313" key="1">
    <source>
        <dbReference type="EMBL" id="MDN0023364.1"/>
    </source>
</evidence>
<reference evidence="2" key="2">
    <citation type="submission" date="2023-08" db="EMBL/GenBank/DDBJ databases">
        <title>Identification and characterization of horizontal gene transfer across gut microbiota members of farm animals based on homology search.</title>
        <authorList>
            <person name="Schwarzerova J."/>
            <person name="Nykrynova M."/>
            <person name="Jureckova K."/>
            <person name="Cejkova D."/>
            <person name="Rychlik I."/>
        </authorList>
    </citation>
    <scope>NUCLEOTIDE SEQUENCE</scope>
    <source>
        <strain evidence="2">ET15</strain>
        <strain evidence="1">ET37</strain>
    </source>
</reference>
<sequence>MKKRNKDMTVEKMRKAMNVEIRPAKELKQHVAFPERFNFFMKYGIKKIEDRNDKKQK</sequence>
<dbReference type="RefSeq" id="WP_289825779.1">
    <property type="nucleotide sequence ID" value="NZ_JAUEIE010000011.1"/>
</dbReference>
<dbReference type="Proteomes" id="UP001168478">
    <property type="component" value="Unassembled WGS sequence"/>
</dbReference>
<keyword evidence="3" id="KW-1185">Reference proteome</keyword>